<dbReference type="InterPro" id="IPR014710">
    <property type="entry name" value="RmlC-like_jellyroll"/>
</dbReference>
<accession>A0A7U3Q4W2</accession>
<dbReference type="PANTHER" id="PTHR43355:SF2">
    <property type="entry name" value="FLAVIN REDUCTASE (NADPH)"/>
    <property type="match status" value="1"/>
</dbReference>
<evidence type="ECO:0000259" key="2">
    <source>
        <dbReference type="Pfam" id="PF17954"/>
    </source>
</evidence>
<gene>
    <name evidence="3" type="ORF">IZT61_16280</name>
</gene>
<dbReference type="Gene3D" id="3.40.50.720">
    <property type="entry name" value="NAD(P)-binding Rossmann-like Domain"/>
    <property type="match status" value="1"/>
</dbReference>
<dbReference type="InterPro" id="IPR041602">
    <property type="entry name" value="Quercetinase_C"/>
</dbReference>
<organism evidence="3 4">
    <name type="scientific">Pedobacter endophyticus</name>
    <dbReference type="NCBI Taxonomy" id="2789740"/>
    <lineage>
        <taxon>Bacteria</taxon>
        <taxon>Pseudomonadati</taxon>
        <taxon>Bacteroidota</taxon>
        <taxon>Sphingobacteriia</taxon>
        <taxon>Sphingobacteriales</taxon>
        <taxon>Sphingobacteriaceae</taxon>
        <taxon>Pedobacter</taxon>
    </lineage>
</organism>
<dbReference type="Proteomes" id="UP000594759">
    <property type="component" value="Chromosome"/>
</dbReference>
<dbReference type="SUPFAM" id="SSF51735">
    <property type="entry name" value="NAD(P)-binding Rossmann-fold domains"/>
    <property type="match status" value="1"/>
</dbReference>
<dbReference type="GO" id="GO:0016646">
    <property type="term" value="F:oxidoreductase activity, acting on the CH-NH group of donors, NAD or NADP as acceptor"/>
    <property type="evidence" value="ECO:0007669"/>
    <property type="project" value="TreeGrafter"/>
</dbReference>
<sequence length="212" mass="23430">MKKKIVILGATGTVGNKISENLINEGHHVILIARHIEKLERYRSLGAEIIAGDITDVETLTSAFANADGAFILLPDNVKAENTRAYQRDVTSRLIEAIEKSGSNNQWRKIVGKGDDYPLQINSNTRLMDLRLEKDTEIILPESPAENAAFLFYVFDGKININGTMSLVTGESVLVEIENPTFQATETSDIVLFITQTNAVHFDGGMYSCNLQ</sequence>
<dbReference type="InterPro" id="IPR016040">
    <property type="entry name" value="NAD(P)-bd_dom"/>
</dbReference>
<evidence type="ECO:0000313" key="3">
    <source>
        <dbReference type="EMBL" id="QPH38622.1"/>
    </source>
</evidence>
<dbReference type="RefSeq" id="WP_196098099.1">
    <property type="nucleotide sequence ID" value="NZ_CP064939.1"/>
</dbReference>
<dbReference type="EMBL" id="CP064939">
    <property type="protein sequence ID" value="QPH38622.1"/>
    <property type="molecule type" value="Genomic_DNA"/>
</dbReference>
<dbReference type="Pfam" id="PF17954">
    <property type="entry name" value="Pirin_C_2"/>
    <property type="match status" value="1"/>
</dbReference>
<dbReference type="Pfam" id="PF13460">
    <property type="entry name" value="NAD_binding_10"/>
    <property type="match status" value="1"/>
</dbReference>
<keyword evidence="4" id="KW-1185">Reference proteome</keyword>
<protein>
    <submittedName>
        <fullName evidence="3">SDR family NAD(P)-dependent oxidoreductase</fullName>
    </submittedName>
</protein>
<dbReference type="AlphaFoldDB" id="A0A7U3Q4W2"/>
<feature type="domain" description="Quercetin 2,3-dioxygenase C-terminal cupin" evidence="2">
    <location>
        <begin position="113"/>
        <end position="193"/>
    </location>
</feature>
<evidence type="ECO:0000259" key="1">
    <source>
        <dbReference type="Pfam" id="PF13460"/>
    </source>
</evidence>
<reference evidence="3 4" key="1">
    <citation type="submission" date="2020-11" db="EMBL/GenBank/DDBJ databases">
        <title>Pedobacter endophytica, an endophytic bacteria isolated form Carex pumila.</title>
        <authorList>
            <person name="Peng Y."/>
            <person name="Jiang L."/>
            <person name="Lee J."/>
        </authorList>
    </citation>
    <scope>NUCLEOTIDE SEQUENCE [LARGE SCALE GENOMIC DNA]</scope>
    <source>
        <strain evidence="3 4">JBR3-12</strain>
    </source>
</reference>
<name>A0A7U3Q4W2_9SPHI</name>
<evidence type="ECO:0000313" key="4">
    <source>
        <dbReference type="Proteomes" id="UP000594759"/>
    </source>
</evidence>
<proteinExistence type="predicted"/>
<dbReference type="InterPro" id="IPR051606">
    <property type="entry name" value="Polyketide_Oxido-like"/>
</dbReference>
<dbReference type="Gene3D" id="2.60.120.10">
    <property type="entry name" value="Jelly Rolls"/>
    <property type="match status" value="1"/>
</dbReference>
<dbReference type="InterPro" id="IPR036291">
    <property type="entry name" value="NAD(P)-bd_dom_sf"/>
</dbReference>
<feature type="domain" description="NAD(P)-binding" evidence="1">
    <location>
        <begin position="9"/>
        <end position="102"/>
    </location>
</feature>
<dbReference type="KEGG" id="pex:IZT61_16280"/>
<dbReference type="PANTHER" id="PTHR43355">
    <property type="entry name" value="FLAVIN REDUCTASE (NADPH)"/>
    <property type="match status" value="1"/>
</dbReference>